<dbReference type="Pfam" id="PF00090">
    <property type="entry name" value="TSP_1"/>
    <property type="match status" value="1"/>
</dbReference>
<dbReference type="Gene3D" id="3.30.1680.10">
    <property type="entry name" value="ligand-binding face of the semaphorins, domain 2"/>
    <property type="match status" value="1"/>
</dbReference>
<evidence type="ECO:0000313" key="9">
    <source>
        <dbReference type="EMBL" id="KAJ8307413.1"/>
    </source>
</evidence>
<dbReference type="Pfam" id="PF01437">
    <property type="entry name" value="PSI"/>
    <property type="match status" value="1"/>
</dbReference>
<comment type="caution">
    <text evidence="7">Lacks conserved residue(s) required for the propagation of feature annotation.</text>
</comment>
<keyword evidence="6" id="KW-0325">Glycoprotein</keyword>
<organism evidence="9 10">
    <name type="scientific">Tegillarca granosa</name>
    <name type="common">Malaysian cockle</name>
    <name type="synonym">Anadara granosa</name>
    <dbReference type="NCBI Taxonomy" id="220873"/>
    <lineage>
        <taxon>Eukaryota</taxon>
        <taxon>Metazoa</taxon>
        <taxon>Spiralia</taxon>
        <taxon>Lophotrochozoa</taxon>
        <taxon>Mollusca</taxon>
        <taxon>Bivalvia</taxon>
        <taxon>Autobranchia</taxon>
        <taxon>Pteriomorphia</taxon>
        <taxon>Arcoida</taxon>
        <taxon>Arcoidea</taxon>
        <taxon>Arcidae</taxon>
        <taxon>Tegillarca</taxon>
    </lineage>
</organism>
<evidence type="ECO:0000256" key="2">
    <source>
        <dbReference type="ARBA" id="ARBA00022782"/>
    </source>
</evidence>
<dbReference type="Pfam" id="PF01403">
    <property type="entry name" value="Sema"/>
    <property type="match status" value="1"/>
</dbReference>
<accession>A0ABQ9EQB5</accession>
<dbReference type="InterPro" id="IPR000884">
    <property type="entry name" value="TSP1_rpt"/>
</dbReference>
<dbReference type="EMBL" id="JARBDR010000793">
    <property type="protein sequence ID" value="KAJ8307413.1"/>
    <property type="molecule type" value="Genomic_DNA"/>
</dbReference>
<keyword evidence="4" id="KW-0472">Membrane</keyword>
<dbReference type="Proteomes" id="UP001217089">
    <property type="component" value="Unassembled WGS sequence"/>
</dbReference>
<evidence type="ECO:0000256" key="5">
    <source>
        <dbReference type="ARBA" id="ARBA00023157"/>
    </source>
</evidence>
<dbReference type="InterPro" id="IPR001627">
    <property type="entry name" value="Semap_dom"/>
</dbReference>
<evidence type="ECO:0000259" key="8">
    <source>
        <dbReference type="PROSITE" id="PS51004"/>
    </source>
</evidence>
<evidence type="ECO:0000256" key="6">
    <source>
        <dbReference type="ARBA" id="ARBA00023180"/>
    </source>
</evidence>
<reference evidence="9 10" key="1">
    <citation type="submission" date="2022-12" db="EMBL/GenBank/DDBJ databases">
        <title>Chromosome-level genome of Tegillarca granosa.</title>
        <authorList>
            <person name="Kim J."/>
        </authorList>
    </citation>
    <scope>NUCLEOTIDE SEQUENCE [LARGE SCALE GENOMIC DNA]</scope>
    <source>
        <strain evidence="9">Teg-2019</strain>
        <tissue evidence="9">Adductor muscle</tissue>
    </source>
</reference>
<feature type="domain" description="Sema" evidence="8">
    <location>
        <begin position="1"/>
        <end position="318"/>
    </location>
</feature>
<dbReference type="SUPFAM" id="SSF103575">
    <property type="entry name" value="Plexin repeat"/>
    <property type="match status" value="1"/>
</dbReference>
<dbReference type="InterPro" id="IPR015943">
    <property type="entry name" value="WD40/YVTN_repeat-like_dom_sf"/>
</dbReference>
<keyword evidence="5" id="KW-1015">Disulfide bond</keyword>
<name>A0ABQ9EQB5_TEGGR</name>
<dbReference type="InterPro" id="IPR016201">
    <property type="entry name" value="PSI"/>
</dbReference>
<evidence type="ECO:0000256" key="7">
    <source>
        <dbReference type="PROSITE-ProRule" id="PRU00352"/>
    </source>
</evidence>
<dbReference type="PANTHER" id="PTHR11036:SF79">
    <property type="entry name" value="SEMAPHORIN 5C, ISOFORM A"/>
    <property type="match status" value="1"/>
</dbReference>
<evidence type="ECO:0000256" key="3">
    <source>
        <dbReference type="ARBA" id="ARBA00022902"/>
    </source>
</evidence>
<gene>
    <name evidence="9" type="ORF">KUTeg_015497</name>
</gene>
<comment type="subcellular location">
    <subcellularLocation>
        <location evidence="1">Membrane</location>
        <topology evidence="1">Single-pass membrane protein</topology>
    </subcellularLocation>
</comment>
<proteinExistence type="predicted"/>
<dbReference type="InterPro" id="IPR036352">
    <property type="entry name" value="Semap_dom_sf"/>
</dbReference>
<dbReference type="SUPFAM" id="SSF82895">
    <property type="entry name" value="TSP-1 type 1 repeat"/>
    <property type="match status" value="2"/>
</dbReference>
<dbReference type="Gene3D" id="2.20.100.10">
    <property type="entry name" value="Thrombospondin type-1 (TSP1) repeat"/>
    <property type="match status" value="3"/>
</dbReference>
<dbReference type="InterPro" id="IPR036383">
    <property type="entry name" value="TSP1_rpt_sf"/>
</dbReference>
<protein>
    <recommendedName>
        <fullName evidence="8">Sema domain-containing protein</fullName>
    </recommendedName>
</protein>
<keyword evidence="3" id="KW-0524">Neurogenesis</keyword>
<evidence type="ECO:0000256" key="4">
    <source>
        <dbReference type="ARBA" id="ARBA00023136"/>
    </source>
</evidence>
<sequence>MRNFYKKKIADNFTNIVESIEGQAYCPYSPDHNSTFVMTSDGSYFSGTFIDHPGRDPAIYRLLGSQRPNFVSAYEIDDFVYVFFREVAVEYINCGKRVFSRVARVCKNDQGGDLVLDDNWTTFLKARMNCSIPGEFPFYFDELQSTFLLKSPEETLLYGIFTTPENARSAWERNENKDPIYQCPETQTDSKNKRELDETEITKRTLITLKAQKYQMMDPAVQPEGISPTLVGKNERWTHIVVDYVEGKTGIYKVIFIATARGHIRKLVQLPGTDKPCLIEEIDLVPNGDHKPVQQLQISREKGALYVSILYKVIQIPLHRCNRFTDSDLCLNAMDPYCGWNLNTEQCTTAPEGMPSLYYWQQDMSSCPQVQHPVDGGWSKWSEWLPCQQTGNDPSAGQCLCHTRICDNPRPLYGGNDCVGSNLMVSGQNGHNGQVVLSVVVTMVRRTRQRYCSNPPPKFGGRSCVGSNTDEGYCPGNPSCPEPPVNGNWARWSDWGQCTAECNGGIQTRRRQCNNPPPSQEGLPCTGNKQEWRMCNTQICRGKYLIEVIYLKMKVIYSFYILNYLTNL</sequence>
<keyword evidence="10" id="KW-1185">Reference proteome</keyword>
<dbReference type="SMART" id="SM00209">
    <property type="entry name" value="TSP1"/>
    <property type="match status" value="1"/>
</dbReference>
<dbReference type="SMART" id="SM00423">
    <property type="entry name" value="PSI"/>
    <property type="match status" value="1"/>
</dbReference>
<dbReference type="SMART" id="SM00630">
    <property type="entry name" value="Sema"/>
    <property type="match status" value="1"/>
</dbReference>
<dbReference type="PRINTS" id="PR01705">
    <property type="entry name" value="TSP1REPEAT"/>
</dbReference>
<dbReference type="Gene3D" id="2.130.10.10">
    <property type="entry name" value="YVTN repeat-like/Quinoprotein amine dehydrogenase"/>
    <property type="match status" value="1"/>
</dbReference>
<evidence type="ECO:0000313" key="10">
    <source>
        <dbReference type="Proteomes" id="UP001217089"/>
    </source>
</evidence>
<dbReference type="SUPFAM" id="SSF101912">
    <property type="entry name" value="Sema domain"/>
    <property type="match status" value="1"/>
</dbReference>
<keyword evidence="2" id="KW-0221">Differentiation</keyword>
<dbReference type="PROSITE" id="PS50092">
    <property type="entry name" value="TSP1"/>
    <property type="match status" value="2"/>
</dbReference>
<comment type="caution">
    <text evidence="9">The sequence shown here is derived from an EMBL/GenBank/DDBJ whole genome shotgun (WGS) entry which is preliminary data.</text>
</comment>
<dbReference type="InterPro" id="IPR002165">
    <property type="entry name" value="Plexin_repeat"/>
</dbReference>
<evidence type="ECO:0000256" key="1">
    <source>
        <dbReference type="ARBA" id="ARBA00004167"/>
    </source>
</evidence>
<dbReference type="InterPro" id="IPR027231">
    <property type="entry name" value="Semaphorin"/>
</dbReference>
<dbReference type="PANTHER" id="PTHR11036">
    <property type="entry name" value="SEMAPHORIN"/>
    <property type="match status" value="1"/>
</dbReference>
<dbReference type="PROSITE" id="PS51004">
    <property type="entry name" value="SEMA"/>
    <property type="match status" value="1"/>
</dbReference>